<gene>
    <name evidence="1" type="ORF">ACN38_g125</name>
</gene>
<dbReference type="AlphaFoldDB" id="A0A0M8PBA0"/>
<dbReference type="EMBL" id="LHQQ01000001">
    <property type="protein sequence ID" value="KOS48938.1"/>
    <property type="molecule type" value="Genomic_DNA"/>
</dbReference>
<comment type="caution">
    <text evidence="1">The sequence shown here is derived from an EMBL/GenBank/DDBJ whole genome shotgun (WGS) entry which is preliminary data.</text>
</comment>
<sequence length="79" mass="9146">MGEVPPLSHNQEMPFTPSDRMILQPAVRPLYRMDQVVSTAGQWRRQIRPSKDRPCCSSFCSFAHFSRVISRGCLMRFIC</sequence>
<evidence type="ECO:0000313" key="1">
    <source>
        <dbReference type="EMBL" id="KOS48938.1"/>
    </source>
</evidence>
<keyword evidence="2" id="KW-1185">Reference proteome</keyword>
<protein>
    <submittedName>
        <fullName evidence="1">Uncharacterized protein</fullName>
    </submittedName>
</protein>
<organism evidence="1 2">
    <name type="scientific">Penicillium nordicum</name>
    <dbReference type="NCBI Taxonomy" id="229535"/>
    <lineage>
        <taxon>Eukaryota</taxon>
        <taxon>Fungi</taxon>
        <taxon>Dikarya</taxon>
        <taxon>Ascomycota</taxon>
        <taxon>Pezizomycotina</taxon>
        <taxon>Eurotiomycetes</taxon>
        <taxon>Eurotiomycetidae</taxon>
        <taxon>Eurotiales</taxon>
        <taxon>Aspergillaceae</taxon>
        <taxon>Penicillium</taxon>
    </lineage>
</organism>
<reference evidence="1 2" key="1">
    <citation type="submission" date="2015-08" db="EMBL/GenBank/DDBJ databases">
        <title>Genome sequencing of Penicillium nordicum.</title>
        <authorList>
            <person name="Nguyen H.D."/>
            <person name="Seifert K.A."/>
        </authorList>
    </citation>
    <scope>NUCLEOTIDE SEQUENCE [LARGE SCALE GENOMIC DNA]</scope>
    <source>
        <strain evidence="1 2">DAOMC 185683</strain>
    </source>
</reference>
<name>A0A0M8PBA0_9EURO</name>
<proteinExistence type="predicted"/>
<evidence type="ECO:0000313" key="2">
    <source>
        <dbReference type="Proteomes" id="UP000037696"/>
    </source>
</evidence>
<accession>A0A0M8PBA0</accession>
<dbReference type="Proteomes" id="UP000037696">
    <property type="component" value="Unassembled WGS sequence"/>
</dbReference>